<evidence type="ECO:0000256" key="1">
    <source>
        <dbReference type="ARBA" id="ARBA00004429"/>
    </source>
</evidence>
<dbReference type="PANTHER" id="PTHR32089">
    <property type="entry name" value="METHYL-ACCEPTING CHEMOTAXIS PROTEIN MCPB"/>
    <property type="match status" value="1"/>
</dbReference>
<dbReference type="OrthoDB" id="6376221at2"/>
<sequence length="558" mass="60777" precursor="true">MSLKIKLILLVSLSVLTACGVIAGISVYQLKKLGHEETARFRANMMDAKRAEVKNYMDVALTSIKRVYDDPVISEQEKKERVSTIIRDLRYGSDGYYFMYTYEGKNIVLGPKPELEGKSLWDMKDANGDYLIRAMSKVAREGGGFHQYPWDKPSKNAVVDKLGYVVPLKGWEWFIGTGFYIDDIDDQVTIMQDETNEKITQLFILIFLSAVIVTIAFAFVTVILSKILMKNLLITADVLKDISEGEGDLTISLDDSSRDEVGIVAHNFNTFLEKLRSIIIAVKESAGSVASGATQLASTTEEISSTFHEQSAQVSSVASATEELSASSSEVLELLNEGIERTKDAAKFTENGQTTLSNAMTQIDGIKSRVDDLDKSINSLSESSGDISNIINVINDIADQTNLLALNAAIEAARAGEAGRGFAVVADEVRKLAERTQGATSEVGSIISNLVTETKAASGNMEKARSQVGLGVQAMTDTSSAFRNIVNSMSEVERVNDTISNAVHEQTTTVHSINDNTQSISSGLEESSVAMSEITQTISDLQMQASELELLVSKFKTN</sequence>
<evidence type="ECO:0000256" key="9">
    <source>
        <dbReference type="PROSITE-ProRule" id="PRU00284"/>
    </source>
</evidence>
<proteinExistence type="inferred from homology"/>
<comment type="subcellular location">
    <subcellularLocation>
        <location evidence="1">Cell inner membrane</location>
        <topology evidence="1">Multi-pass membrane protein</topology>
    </subcellularLocation>
</comment>
<dbReference type="SUPFAM" id="SSF58104">
    <property type="entry name" value="Methyl-accepting chemotaxis protein (MCP) signaling domain"/>
    <property type="match status" value="1"/>
</dbReference>
<dbReference type="InParanoid" id="D4H8R2"/>
<dbReference type="PROSITE" id="PS50111">
    <property type="entry name" value="CHEMOTAXIS_TRANSDUC_2"/>
    <property type="match status" value="1"/>
</dbReference>
<feature type="domain" description="Methyl-accepting transducer" evidence="11">
    <location>
        <begin position="285"/>
        <end position="521"/>
    </location>
</feature>
<keyword evidence="5 10" id="KW-1133">Transmembrane helix</keyword>
<evidence type="ECO:0000256" key="2">
    <source>
        <dbReference type="ARBA" id="ARBA00022475"/>
    </source>
</evidence>
<gene>
    <name evidence="14" type="ordered locus">Dacet_1646</name>
</gene>
<dbReference type="PROSITE" id="PS51257">
    <property type="entry name" value="PROKAR_LIPOPROTEIN"/>
    <property type="match status" value="1"/>
</dbReference>
<evidence type="ECO:0000256" key="4">
    <source>
        <dbReference type="ARBA" id="ARBA00022692"/>
    </source>
</evidence>
<dbReference type="AlphaFoldDB" id="D4H8R2"/>
<dbReference type="Gene3D" id="3.30.450.20">
    <property type="entry name" value="PAS domain"/>
    <property type="match status" value="1"/>
</dbReference>
<dbReference type="GO" id="GO:0005886">
    <property type="term" value="C:plasma membrane"/>
    <property type="evidence" value="ECO:0007669"/>
    <property type="project" value="UniProtKB-SubCell"/>
</dbReference>
<dbReference type="eggNOG" id="COG4564">
    <property type="taxonomic scope" value="Bacteria"/>
</dbReference>
<protein>
    <submittedName>
        <fullName evidence="14">Methyl-accepting chemotaxis sensory transducer with Cache sensor</fullName>
    </submittedName>
</protein>
<evidence type="ECO:0000259" key="13">
    <source>
        <dbReference type="PROSITE" id="PS50885"/>
    </source>
</evidence>
<dbReference type="PaxDb" id="522772-Dacet_1646"/>
<evidence type="ECO:0000313" key="14">
    <source>
        <dbReference type="EMBL" id="ADD68411.1"/>
    </source>
</evidence>
<dbReference type="PANTHER" id="PTHR32089:SF112">
    <property type="entry name" value="LYSOZYME-LIKE PROTEIN-RELATED"/>
    <property type="match status" value="1"/>
</dbReference>
<dbReference type="InterPro" id="IPR004090">
    <property type="entry name" value="Chemotax_Me-accpt_rcpt"/>
</dbReference>
<name>D4H8R2_DENA2</name>
<dbReference type="eggNOG" id="COG0840">
    <property type="taxonomic scope" value="Bacteria"/>
</dbReference>
<dbReference type="SMART" id="SM00304">
    <property type="entry name" value="HAMP"/>
    <property type="match status" value="1"/>
</dbReference>
<dbReference type="PROSITE" id="PS50885">
    <property type="entry name" value="HAMP"/>
    <property type="match status" value="1"/>
</dbReference>
<dbReference type="Pfam" id="PF00015">
    <property type="entry name" value="MCPsignal"/>
    <property type="match status" value="1"/>
</dbReference>
<dbReference type="Gene3D" id="1.10.287.950">
    <property type="entry name" value="Methyl-accepting chemotaxis protein"/>
    <property type="match status" value="1"/>
</dbReference>
<dbReference type="GO" id="GO:0006935">
    <property type="term" value="P:chemotaxis"/>
    <property type="evidence" value="ECO:0007669"/>
    <property type="project" value="InterPro"/>
</dbReference>
<evidence type="ECO:0000259" key="12">
    <source>
        <dbReference type="PROSITE" id="PS50192"/>
    </source>
</evidence>
<evidence type="ECO:0000259" key="11">
    <source>
        <dbReference type="PROSITE" id="PS50111"/>
    </source>
</evidence>
<dbReference type="STRING" id="522772.Dacet_1646"/>
<reference evidence="14 15" key="1">
    <citation type="journal article" date="2010" name="Stand. Genomic Sci.">
        <title>Complete genome sequence of Denitrovibrio acetiphilus type strain (N2460).</title>
        <authorList>
            <person name="Kiss H."/>
            <person name="Lang E."/>
            <person name="Lapidus A."/>
            <person name="Copeland A."/>
            <person name="Nolan M."/>
            <person name="Glavina Del Rio T."/>
            <person name="Chen F."/>
            <person name="Lucas S."/>
            <person name="Tice H."/>
            <person name="Cheng J.F."/>
            <person name="Han C."/>
            <person name="Goodwin L."/>
            <person name="Pitluck S."/>
            <person name="Liolios K."/>
            <person name="Pati A."/>
            <person name="Ivanova N."/>
            <person name="Mavromatis K."/>
            <person name="Chen A."/>
            <person name="Palaniappan K."/>
            <person name="Land M."/>
            <person name="Hauser L."/>
            <person name="Chang Y.J."/>
            <person name="Jeffries C.D."/>
            <person name="Detter J.C."/>
            <person name="Brettin T."/>
            <person name="Spring S."/>
            <person name="Rohde M."/>
            <person name="Goker M."/>
            <person name="Woyke T."/>
            <person name="Bristow J."/>
            <person name="Eisen J.A."/>
            <person name="Markowitz V."/>
            <person name="Hugenholtz P."/>
            <person name="Kyrpides N.C."/>
            <person name="Klenk H.P."/>
        </authorList>
    </citation>
    <scope>NUCLEOTIDE SEQUENCE [LARGE SCALE GENOMIC DNA]</scope>
    <source>
        <strain evidence="15">DSM 12809 / NBRC 114555 / N2460</strain>
    </source>
</reference>
<dbReference type="PROSITE" id="PS50192">
    <property type="entry name" value="T_SNARE"/>
    <property type="match status" value="1"/>
</dbReference>
<keyword evidence="6 10" id="KW-0472">Membrane</keyword>
<dbReference type="RefSeq" id="WP_013010922.1">
    <property type="nucleotide sequence ID" value="NC_013943.1"/>
</dbReference>
<dbReference type="GO" id="GO:0004888">
    <property type="term" value="F:transmembrane signaling receptor activity"/>
    <property type="evidence" value="ECO:0007669"/>
    <property type="project" value="InterPro"/>
</dbReference>
<dbReference type="InterPro" id="IPR000727">
    <property type="entry name" value="T_SNARE_dom"/>
</dbReference>
<accession>D4H8R2</accession>
<dbReference type="FunCoup" id="D4H8R2">
    <property type="interactions" value="240"/>
</dbReference>
<keyword evidence="4 10" id="KW-0812">Transmembrane</keyword>
<dbReference type="SMART" id="SM00283">
    <property type="entry name" value="MA"/>
    <property type="match status" value="1"/>
</dbReference>
<dbReference type="Proteomes" id="UP000002012">
    <property type="component" value="Chromosome"/>
</dbReference>
<keyword evidence="3" id="KW-0997">Cell inner membrane</keyword>
<dbReference type="CDD" id="cd06225">
    <property type="entry name" value="HAMP"/>
    <property type="match status" value="1"/>
</dbReference>
<evidence type="ECO:0000256" key="3">
    <source>
        <dbReference type="ARBA" id="ARBA00022519"/>
    </source>
</evidence>
<evidence type="ECO:0000256" key="8">
    <source>
        <dbReference type="ARBA" id="ARBA00029447"/>
    </source>
</evidence>
<evidence type="ECO:0000256" key="10">
    <source>
        <dbReference type="SAM" id="Phobius"/>
    </source>
</evidence>
<dbReference type="CDD" id="cd11386">
    <property type="entry name" value="MCP_signal"/>
    <property type="match status" value="1"/>
</dbReference>
<dbReference type="InterPro" id="IPR003660">
    <property type="entry name" value="HAMP_dom"/>
</dbReference>
<dbReference type="HOGENOM" id="CLU_000445_107_21_0"/>
<dbReference type="Pfam" id="PF00672">
    <property type="entry name" value="HAMP"/>
    <property type="match status" value="1"/>
</dbReference>
<evidence type="ECO:0000313" key="15">
    <source>
        <dbReference type="Proteomes" id="UP000002012"/>
    </source>
</evidence>
<feature type="domain" description="T-SNARE coiled-coil homology" evidence="12">
    <location>
        <begin position="472"/>
        <end position="534"/>
    </location>
</feature>
<keyword evidence="2" id="KW-1003">Cell membrane</keyword>
<dbReference type="InterPro" id="IPR033480">
    <property type="entry name" value="sCache_2"/>
</dbReference>
<dbReference type="KEGG" id="dap:Dacet_1646"/>
<keyword evidence="15" id="KW-1185">Reference proteome</keyword>
<dbReference type="InterPro" id="IPR004089">
    <property type="entry name" value="MCPsignal_dom"/>
</dbReference>
<evidence type="ECO:0000256" key="7">
    <source>
        <dbReference type="ARBA" id="ARBA00023224"/>
    </source>
</evidence>
<keyword evidence="7 9" id="KW-0807">Transducer</keyword>
<dbReference type="Pfam" id="PF17200">
    <property type="entry name" value="sCache_2"/>
    <property type="match status" value="1"/>
</dbReference>
<feature type="domain" description="HAMP" evidence="13">
    <location>
        <begin position="226"/>
        <end position="280"/>
    </location>
</feature>
<feature type="transmembrane region" description="Helical" evidence="10">
    <location>
        <begin position="202"/>
        <end position="224"/>
    </location>
</feature>
<dbReference type="SMART" id="SM01049">
    <property type="entry name" value="Cache_2"/>
    <property type="match status" value="1"/>
</dbReference>
<dbReference type="FunFam" id="1.10.287.950:FF:000001">
    <property type="entry name" value="Methyl-accepting chemotaxis sensory transducer"/>
    <property type="match status" value="1"/>
</dbReference>
<evidence type="ECO:0000256" key="5">
    <source>
        <dbReference type="ARBA" id="ARBA00022989"/>
    </source>
</evidence>
<dbReference type="GO" id="GO:0007165">
    <property type="term" value="P:signal transduction"/>
    <property type="evidence" value="ECO:0007669"/>
    <property type="project" value="UniProtKB-KW"/>
</dbReference>
<dbReference type="EMBL" id="CP001968">
    <property type="protein sequence ID" value="ADD68411.1"/>
    <property type="molecule type" value="Genomic_DNA"/>
</dbReference>
<comment type="similarity">
    <text evidence="8">Belongs to the methyl-accepting chemotaxis (MCP) protein family.</text>
</comment>
<evidence type="ECO:0000256" key="6">
    <source>
        <dbReference type="ARBA" id="ARBA00023136"/>
    </source>
</evidence>
<dbReference type="PRINTS" id="PR00260">
    <property type="entry name" value="CHEMTRNSDUCR"/>
</dbReference>
<organism evidence="14 15">
    <name type="scientific">Denitrovibrio acetiphilus (strain DSM 12809 / NBRC 114555 / N2460)</name>
    <dbReference type="NCBI Taxonomy" id="522772"/>
    <lineage>
        <taxon>Bacteria</taxon>
        <taxon>Pseudomonadati</taxon>
        <taxon>Deferribacterota</taxon>
        <taxon>Deferribacteres</taxon>
        <taxon>Deferribacterales</taxon>
        <taxon>Geovibrionaceae</taxon>
        <taxon>Denitrovibrio</taxon>
    </lineage>
</organism>